<keyword evidence="2 7" id="KW-0812">Transmembrane</keyword>
<evidence type="ECO:0000256" key="1">
    <source>
        <dbReference type="ARBA" id="ARBA00004141"/>
    </source>
</evidence>
<organism evidence="9 10">
    <name type="scientific">Cardiosporidium cionae</name>
    <dbReference type="NCBI Taxonomy" id="476202"/>
    <lineage>
        <taxon>Eukaryota</taxon>
        <taxon>Sar</taxon>
        <taxon>Alveolata</taxon>
        <taxon>Apicomplexa</taxon>
        <taxon>Aconoidasida</taxon>
        <taxon>Nephromycida</taxon>
        <taxon>Cardiosporidium</taxon>
    </lineage>
</organism>
<comment type="subcellular location">
    <subcellularLocation>
        <location evidence="1">Membrane</location>
        <topology evidence="1">Multi-pass membrane protein</topology>
    </subcellularLocation>
</comment>
<evidence type="ECO:0000256" key="4">
    <source>
        <dbReference type="ARBA" id="ARBA00022840"/>
    </source>
</evidence>
<dbReference type="InterPro" id="IPR027417">
    <property type="entry name" value="P-loop_NTPase"/>
</dbReference>
<keyword evidence="3" id="KW-0547">Nucleotide-binding</keyword>
<dbReference type="PROSITE" id="PS00211">
    <property type="entry name" value="ABC_TRANSPORTER_1"/>
    <property type="match status" value="1"/>
</dbReference>
<evidence type="ECO:0000256" key="2">
    <source>
        <dbReference type="ARBA" id="ARBA00022692"/>
    </source>
</evidence>
<dbReference type="InterPro" id="IPR026082">
    <property type="entry name" value="ABCA"/>
</dbReference>
<feature type="transmembrane region" description="Helical" evidence="7">
    <location>
        <begin position="576"/>
        <end position="605"/>
    </location>
</feature>
<feature type="transmembrane region" description="Helical" evidence="7">
    <location>
        <begin position="611"/>
        <end position="636"/>
    </location>
</feature>
<name>A0ABQ7JA59_9APIC</name>
<protein>
    <recommendedName>
        <fullName evidence="8">ABC transporter domain-containing protein</fullName>
    </recommendedName>
</protein>
<keyword evidence="5 7" id="KW-1133">Transmembrane helix</keyword>
<feature type="domain" description="ABC transporter" evidence="8">
    <location>
        <begin position="64"/>
        <end position="300"/>
    </location>
</feature>
<accession>A0ABQ7JA59</accession>
<dbReference type="Pfam" id="PF12698">
    <property type="entry name" value="ABC2_membrane_3"/>
    <property type="match status" value="1"/>
</dbReference>
<dbReference type="InterPro" id="IPR003593">
    <property type="entry name" value="AAA+_ATPase"/>
</dbReference>
<dbReference type="InterPro" id="IPR017871">
    <property type="entry name" value="ABC_transporter-like_CS"/>
</dbReference>
<feature type="non-terminal residue" evidence="9">
    <location>
        <position position="1"/>
    </location>
</feature>
<feature type="transmembrane region" description="Helical" evidence="7">
    <location>
        <begin position="648"/>
        <end position="667"/>
    </location>
</feature>
<dbReference type="InterPro" id="IPR013525">
    <property type="entry name" value="ABC2_TM"/>
</dbReference>
<evidence type="ECO:0000256" key="3">
    <source>
        <dbReference type="ARBA" id="ARBA00022741"/>
    </source>
</evidence>
<dbReference type="Pfam" id="PF00005">
    <property type="entry name" value="ABC_tran"/>
    <property type="match status" value="2"/>
</dbReference>
<proteinExistence type="predicted"/>
<dbReference type="PROSITE" id="PS50893">
    <property type="entry name" value="ABC_TRANSPORTER_2"/>
    <property type="match status" value="2"/>
</dbReference>
<keyword evidence="10" id="KW-1185">Reference proteome</keyword>
<evidence type="ECO:0000256" key="6">
    <source>
        <dbReference type="ARBA" id="ARBA00023136"/>
    </source>
</evidence>
<evidence type="ECO:0000313" key="9">
    <source>
        <dbReference type="EMBL" id="KAF8820888.1"/>
    </source>
</evidence>
<feature type="transmembrane region" description="Helical" evidence="7">
    <location>
        <begin position="734"/>
        <end position="760"/>
    </location>
</feature>
<dbReference type="InterPro" id="IPR003439">
    <property type="entry name" value="ABC_transporter-like_ATP-bd"/>
</dbReference>
<dbReference type="SMART" id="SM00382">
    <property type="entry name" value="AAA"/>
    <property type="match status" value="2"/>
</dbReference>
<feature type="transmembrane region" description="Helical" evidence="7">
    <location>
        <begin position="535"/>
        <end position="556"/>
    </location>
</feature>
<keyword evidence="6 7" id="KW-0472">Membrane</keyword>
<dbReference type="CDD" id="cd03263">
    <property type="entry name" value="ABC_subfamily_A"/>
    <property type="match status" value="2"/>
</dbReference>
<evidence type="ECO:0000256" key="7">
    <source>
        <dbReference type="SAM" id="Phobius"/>
    </source>
</evidence>
<evidence type="ECO:0000313" key="10">
    <source>
        <dbReference type="Proteomes" id="UP000823046"/>
    </source>
</evidence>
<feature type="domain" description="ABC transporter" evidence="8">
    <location>
        <begin position="805"/>
        <end position="1049"/>
    </location>
</feature>
<evidence type="ECO:0000256" key="5">
    <source>
        <dbReference type="ARBA" id="ARBA00022989"/>
    </source>
</evidence>
<reference evidence="9 10" key="1">
    <citation type="journal article" date="2020" name="bioRxiv">
        <title>Metabolic contributions of an alphaproteobacterial endosymbiont in the apicomplexan Cardiosporidium cionae.</title>
        <authorList>
            <person name="Hunter E.S."/>
            <person name="Paight C.J."/>
            <person name="Lane C.E."/>
        </authorList>
    </citation>
    <scope>NUCLEOTIDE SEQUENCE [LARGE SCALE GENOMIC DNA]</scope>
    <source>
        <strain evidence="9">ESH_2018</strain>
    </source>
</reference>
<comment type="caution">
    <text evidence="9">The sequence shown here is derived from an EMBL/GenBank/DDBJ whole genome shotgun (WGS) entry which is preliminary data.</text>
</comment>
<keyword evidence="4" id="KW-0067">ATP-binding</keyword>
<dbReference type="EMBL" id="JADAQX010000277">
    <property type="protein sequence ID" value="KAF8820888.1"/>
    <property type="molecule type" value="Genomic_DNA"/>
</dbReference>
<gene>
    <name evidence="9" type="ORF">IE077_002707</name>
</gene>
<dbReference type="Proteomes" id="UP000823046">
    <property type="component" value="Unassembled WGS sequence"/>
</dbReference>
<dbReference type="Gene3D" id="3.40.50.300">
    <property type="entry name" value="P-loop containing nucleotide triphosphate hydrolases"/>
    <property type="match status" value="2"/>
</dbReference>
<dbReference type="PANTHER" id="PTHR19229:SF263">
    <property type="entry name" value="CHROMOSOME UNDETERMINED SCAFFOLD_17, WHOLE GENOME SHOTGUN SEQUENCE"/>
    <property type="match status" value="1"/>
</dbReference>
<dbReference type="PANTHER" id="PTHR19229">
    <property type="entry name" value="ATP-BINDING CASSETTE TRANSPORTER SUBFAMILY A ABCA"/>
    <property type="match status" value="1"/>
</dbReference>
<dbReference type="SUPFAM" id="SSF52540">
    <property type="entry name" value="P-loop containing nucleoside triphosphate hydrolases"/>
    <property type="match status" value="2"/>
</dbReference>
<evidence type="ECO:0000259" key="8">
    <source>
        <dbReference type="PROSITE" id="PS50893"/>
    </source>
</evidence>
<sequence length="1249" mass="140568">FWFFNLFPPVVFGGFVDLIFELAISERVLSWLLNSTGWASKKLSPKIQDSQKDPSLASERETGVVISSLFKIYRQSGGDVVKALNNFELTIHANETMVLLGENGAGKSTLMKILSGEISPTNGSISIFGMDLHRDKDKIHQIIGVCPQHDALWDKLTVYDHMELFARLKNSELKGPILKENIRNVLCDVNLLDKMDVYPRKLSGGMRRKISIALAFICNPKLVLLDEPSSGLDPFSRQLLWKVLQDMKARKSVLISTHYTDEAEVLGDRVAIVHKGSTICCGSAFDLKNHYDCEEAKLDSSIEEVMNFDANSNLTECFLQNKYSVGWIKKCFSQMQAIFLKLYPSISMDATALSRSQVGGSRKLNAFPVFSQSEADNKEIKEFVPNESFLWNSVSILPIKNVPVNASNKLIPTTYFNLRGFDEKLYALFRNNSLNYIEEKRTYPDEYIGAFTFFAPEPTRAAAETKNALPITEARFNKDSYIFQVRGATHTPGILMQEYMRLLVKKNGFNYTTKFINSPLNNPTNSSISRLGQSFAQIQAIALLLCLLPLFLVPWITYERKHQIKHLQFLNGLNPVIYWVVNFTVDFIQVLFSLMLCVLALYLLNYPVISTYAYISVIMELLVVSGFAFIPLVYVICFISGETSSNQLILFVLNVILAFVAAFAAFFTTLPGVYEDEENVKKIGVAIRMFGNFIPAFNSCEALLNIAFSSGFNRSEFERTESYKQDFNWLFYDALLYSGLLFLLESYHIFGLQIMFFLGLRKNAKPLNRLASPNKTPSIALTSPLQQQPSMIGFGRGPVEIPPMVETSHLRKEYKSFFHYLFCHGSDKVALKDLSFQSFPGDIITLVGANGAGKSSLMSTLSGATNPTSGYCYVNSYSMDTSPLQYLHSIGSCPQFSALWDNLTVFQHLSLFANIQGYTHRGLKSIILQQLAHFGILKYAHTRAGHLSGGTQRKLSVLISLLGWRHLILLDEPSTGLDPLSRRRLVKFLSEWTRQAKTLPVMMISTHAFEEAEDIADQLLLLGEGERYYYGSLSALKEKYSQIFELSLKLPEPTHEEIDQCLIQFDLLLDSSIPFTMAEQMFVTQSNKLPPSLTQDSSEGLLFSKAWLRFSSRNIPTPLFIRWWILRCKVLHLVDLLKKEQYDLEVTECNDLLFKFSIFCVEDVNVFKLFQIFDDEDFLATIGFSVSDFSFSTASLNQLITLVAAEKESLKLSRSMNAASAVLHAAGGGPGLANASGYPQSNVNPSGYP</sequence>